<evidence type="ECO:0000313" key="1">
    <source>
        <dbReference type="EMBL" id="MDP5226138.1"/>
    </source>
</evidence>
<dbReference type="Proteomes" id="UP001232725">
    <property type="component" value="Unassembled WGS sequence"/>
</dbReference>
<evidence type="ECO:0000313" key="2">
    <source>
        <dbReference type="Proteomes" id="UP001232725"/>
    </source>
</evidence>
<name>A0ABT9IKN0_9MICC</name>
<proteinExistence type="predicted"/>
<dbReference type="EMBL" id="JAVALS010000001">
    <property type="protein sequence ID" value="MDP5226138.1"/>
    <property type="molecule type" value="Genomic_DNA"/>
</dbReference>
<protein>
    <submittedName>
        <fullName evidence="1">Uncharacterized protein</fullName>
    </submittedName>
</protein>
<dbReference type="RefSeq" id="WP_305995161.1">
    <property type="nucleotide sequence ID" value="NZ_JAVALS010000001.1"/>
</dbReference>
<gene>
    <name evidence="1" type="ORF">Q9R02_03105</name>
</gene>
<organism evidence="1 2">
    <name type="scientific">Arthrobacter horti</name>
    <dbReference type="NCBI Taxonomy" id="3068273"/>
    <lineage>
        <taxon>Bacteria</taxon>
        <taxon>Bacillati</taxon>
        <taxon>Actinomycetota</taxon>
        <taxon>Actinomycetes</taxon>
        <taxon>Micrococcales</taxon>
        <taxon>Micrococcaceae</taxon>
        <taxon>Arthrobacter</taxon>
    </lineage>
</organism>
<sequence>MSRNRKKLRQTDKKQAAAERQSEALYKKAEFAVDALALPFVKWYEEADGNTGSEALQVLQSVKQFLWLYGASGAPVLATEFDAGVFLRTTSQLEELGSADEENRVFHVIMDDVQVYTAFLDATGTWTGDADHLDIILESFDLDGELEAELSAGEEGAADEAEDAAAADAVSALLAWIGAGKELTATGALRLADIAGAAAAVGLHAVGSQKRLSEDEVGALADADGRLPQVVRSMAELEPLNDAWQTLQDQGLIEITGKKVSVTADGRERLASAPELAPIG</sequence>
<reference evidence="1 2" key="1">
    <citation type="submission" date="2023-08" db="EMBL/GenBank/DDBJ databases">
        <title>Arthrobacter horti sp. nov., isolated from forest soil.</title>
        <authorList>
            <person name="Park M."/>
        </authorList>
    </citation>
    <scope>NUCLEOTIDE SEQUENCE [LARGE SCALE GENOMIC DNA]</scope>
    <source>
        <strain evidence="1 2">YJM1</strain>
    </source>
</reference>
<accession>A0ABT9IKN0</accession>
<comment type="caution">
    <text evidence="1">The sequence shown here is derived from an EMBL/GenBank/DDBJ whole genome shotgun (WGS) entry which is preliminary data.</text>
</comment>
<keyword evidence="2" id="KW-1185">Reference proteome</keyword>